<organism evidence="1 2">
    <name type="scientific">Penicillium crustosum</name>
    <name type="common">Blue mold fungus</name>
    <dbReference type="NCBI Taxonomy" id="36656"/>
    <lineage>
        <taxon>Eukaryota</taxon>
        <taxon>Fungi</taxon>
        <taxon>Dikarya</taxon>
        <taxon>Ascomycota</taxon>
        <taxon>Pezizomycotina</taxon>
        <taxon>Eurotiomycetes</taxon>
        <taxon>Eurotiomycetidae</taxon>
        <taxon>Eurotiales</taxon>
        <taxon>Aspergillaceae</taxon>
        <taxon>Penicillium</taxon>
    </lineage>
</organism>
<evidence type="ECO:0000313" key="2">
    <source>
        <dbReference type="Proteomes" id="UP000701341"/>
    </source>
</evidence>
<protein>
    <submittedName>
        <fullName evidence="1">Uncharacterized protein</fullName>
    </submittedName>
</protein>
<evidence type="ECO:0000313" key="1">
    <source>
        <dbReference type="EMBL" id="KAF7520316.1"/>
    </source>
</evidence>
<dbReference type="AlphaFoldDB" id="A0A9P5GHL8"/>
<sequence length="113" mass="12715">MPQIDRSKEVLDSMIERGSVPAQYRQSELDIFQQLLRLFGDQDDQNPALSEEVGVQDDAHHNESFGETSSFSQFVDAVGDAGLSPSEMLEIARLLDWGDVFRDPIMSLPFEQP</sequence>
<accession>A0A9P5GHL8</accession>
<reference evidence="1" key="1">
    <citation type="submission" date="2020-02" db="EMBL/GenBank/DDBJ databases">
        <authorList>
            <person name="Lichtner F.J."/>
        </authorList>
    </citation>
    <scope>NUCLEOTIDE SEQUENCE</scope>
    <source>
        <strain evidence="1">G10</strain>
    </source>
</reference>
<keyword evidence="2" id="KW-1185">Reference proteome</keyword>
<name>A0A9P5GHL8_PENCR</name>
<dbReference type="Proteomes" id="UP000701341">
    <property type="component" value="Unassembled WGS sequence"/>
</dbReference>
<gene>
    <name evidence="1" type="ORF">PCG10_009235</name>
</gene>
<proteinExistence type="predicted"/>
<dbReference type="EMBL" id="JAAOZQ010000075">
    <property type="protein sequence ID" value="KAF7520316.1"/>
    <property type="molecule type" value="Genomic_DNA"/>
</dbReference>
<comment type="caution">
    <text evidence="1">The sequence shown here is derived from an EMBL/GenBank/DDBJ whole genome shotgun (WGS) entry which is preliminary data.</text>
</comment>